<dbReference type="AlphaFoldDB" id="A0A653EKY1"/>
<reference evidence="2" key="1">
    <citation type="submission" date="2019-05" db="EMBL/GenBank/DDBJ databases">
        <authorList>
            <person name="Naeem R."/>
            <person name="Antony C."/>
            <person name="Guan Q."/>
        </authorList>
    </citation>
    <scope>NUCLEOTIDE SEQUENCE</scope>
    <source>
        <strain evidence="2">2</strain>
    </source>
</reference>
<feature type="domain" description="Mrr-like" evidence="1">
    <location>
        <begin position="34"/>
        <end position="81"/>
    </location>
</feature>
<dbReference type="SUPFAM" id="SSF52980">
    <property type="entry name" value="Restriction endonuclease-like"/>
    <property type="match status" value="1"/>
</dbReference>
<evidence type="ECO:0000313" key="2">
    <source>
        <dbReference type="EMBL" id="VTO98146.1"/>
    </source>
</evidence>
<dbReference type="EMBL" id="LR589083">
    <property type="protein sequence ID" value="VTO98146.1"/>
    <property type="molecule type" value="Genomic_DNA"/>
</dbReference>
<dbReference type="InterPro" id="IPR011335">
    <property type="entry name" value="Restrct_endonuc-II-like"/>
</dbReference>
<protein>
    <recommendedName>
        <fullName evidence="1">Mrr-like domain-containing protein</fullName>
    </recommendedName>
</protein>
<evidence type="ECO:0000259" key="1">
    <source>
        <dbReference type="Pfam" id="PF13156"/>
    </source>
</evidence>
<gene>
    <name evidence="2" type="ORF">BIN_B_02399</name>
</gene>
<dbReference type="Pfam" id="PF13156">
    <property type="entry name" value="Mrr_cat_2"/>
    <property type="match status" value="1"/>
</dbReference>
<organism evidence="2">
    <name type="scientific">Mycobacterium riyadhense</name>
    <dbReference type="NCBI Taxonomy" id="486698"/>
    <lineage>
        <taxon>Bacteria</taxon>
        <taxon>Bacillati</taxon>
        <taxon>Actinomycetota</taxon>
        <taxon>Actinomycetes</taxon>
        <taxon>Mycobacteriales</taxon>
        <taxon>Mycobacteriaceae</taxon>
        <taxon>Mycobacterium</taxon>
    </lineage>
</organism>
<dbReference type="InterPro" id="IPR039442">
    <property type="entry name" value="Mrr-like_dom"/>
</dbReference>
<name>A0A653EKY1_9MYCO</name>
<accession>A0A653EKY1</accession>
<sequence length="115" mass="13279">MGSVHEVIEAFRKAPSNSERGTKFEELMVRYFELDPMMSQQYDAVWRWIDWPGRQGKPDTGIDLVARERDTGNYTAIQCKHIMVRNRNHGIERSTATVNRAIQVSSLASIKPWRG</sequence>
<proteinExistence type="predicted"/>